<dbReference type="Proteomes" id="UP000189933">
    <property type="component" value="Unassembled WGS sequence"/>
</dbReference>
<dbReference type="SUPFAM" id="SSF53756">
    <property type="entry name" value="UDP-Glycosyltransferase/glycogen phosphorylase"/>
    <property type="match status" value="1"/>
</dbReference>
<dbReference type="Pfam" id="PF13439">
    <property type="entry name" value="Glyco_transf_4"/>
    <property type="match status" value="1"/>
</dbReference>
<dbReference type="PANTHER" id="PTHR45947">
    <property type="entry name" value="SULFOQUINOVOSYL TRANSFERASE SQD2"/>
    <property type="match status" value="1"/>
</dbReference>
<dbReference type="InterPro" id="IPR028098">
    <property type="entry name" value="Glyco_trans_4-like_N"/>
</dbReference>
<dbReference type="EMBL" id="FUXM01000014">
    <property type="protein sequence ID" value="SJZ95415.1"/>
    <property type="molecule type" value="Genomic_DNA"/>
</dbReference>
<evidence type="ECO:0000313" key="3">
    <source>
        <dbReference type="Proteomes" id="UP000189933"/>
    </source>
</evidence>
<dbReference type="PANTHER" id="PTHR45947:SF3">
    <property type="entry name" value="SULFOQUINOVOSYL TRANSFERASE SQD2"/>
    <property type="match status" value="1"/>
</dbReference>
<keyword evidence="2" id="KW-0808">Transferase</keyword>
<organism evidence="2 3">
    <name type="scientific">Carboxydocella sporoproducens DSM 16521</name>
    <dbReference type="NCBI Taxonomy" id="1121270"/>
    <lineage>
        <taxon>Bacteria</taxon>
        <taxon>Bacillati</taxon>
        <taxon>Bacillota</taxon>
        <taxon>Clostridia</taxon>
        <taxon>Eubacteriales</taxon>
        <taxon>Clostridiales Family XVI. Incertae Sedis</taxon>
        <taxon>Carboxydocella</taxon>
    </lineage>
</organism>
<name>A0A1T4PV38_9FIRM</name>
<dbReference type="RefSeq" id="WP_159071859.1">
    <property type="nucleotide sequence ID" value="NZ_FUXM01000014.1"/>
</dbReference>
<dbReference type="AlphaFoldDB" id="A0A1T4PV38"/>
<dbReference type="Gene3D" id="3.40.50.2000">
    <property type="entry name" value="Glycogen Phosphorylase B"/>
    <property type="match status" value="2"/>
</dbReference>
<dbReference type="GO" id="GO:0016757">
    <property type="term" value="F:glycosyltransferase activity"/>
    <property type="evidence" value="ECO:0007669"/>
    <property type="project" value="TreeGrafter"/>
</dbReference>
<dbReference type="CDD" id="cd03808">
    <property type="entry name" value="GT4_CapM-like"/>
    <property type="match status" value="1"/>
</dbReference>
<reference evidence="3" key="1">
    <citation type="submission" date="2017-02" db="EMBL/GenBank/DDBJ databases">
        <authorList>
            <person name="Varghese N."/>
            <person name="Submissions S."/>
        </authorList>
    </citation>
    <scope>NUCLEOTIDE SEQUENCE [LARGE SCALE GENOMIC DNA]</scope>
    <source>
        <strain evidence="3">DSM 16521</strain>
    </source>
</reference>
<keyword evidence="3" id="KW-1185">Reference proteome</keyword>
<feature type="domain" description="Glycosyltransferase subfamily 4-like N-terminal" evidence="1">
    <location>
        <begin position="13"/>
        <end position="170"/>
    </location>
</feature>
<protein>
    <submittedName>
        <fullName evidence="2">Glycosyltransferase involved in cell wall bisynthesis</fullName>
    </submittedName>
</protein>
<sequence>MNRILYVVRPVAGGMAEHIRSLIQGLDTKWEIVLAGPPQLKIEGKTITYLPLKISASLNPWADWPAVYQLRRYLQEKKFDLIHAHGAKAGLISRLAAMGSKTPVLITAHNLILAGSVKGWKGMVYKVLERVLAGRTTAYIAVSRAIARELEQLGARREQIHIIYNGIDTSFFSRFPFTPSQARAALGISQEAKIIGSVARFAPQKGLNYFVEMAELMAREREDLLFLLVGDGPLKPQLEEQVKISGLSKRFVFTGHVEDIRPYLRAIDVFVLPSLSEGMGISLLEAAAAGLPMVATNAGGIPEVITDGREGWLVPVADSRALAAKVGWVLDNLNLAQQIALAAKQKIETQFSLAGMIKATESVYQKIISEGKRN</sequence>
<evidence type="ECO:0000259" key="1">
    <source>
        <dbReference type="Pfam" id="PF13439"/>
    </source>
</evidence>
<accession>A0A1T4PV38</accession>
<dbReference type="Pfam" id="PF13692">
    <property type="entry name" value="Glyco_trans_1_4"/>
    <property type="match status" value="1"/>
</dbReference>
<proteinExistence type="predicted"/>
<dbReference type="InterPro" id="IPR050194">
    <property type="entry name" value="Glycosyltransferase_grp1"/>
</dbReference>
<gene>
    <name evidence="2" type="ORF">SAMN02745885_01418</name>
</gene>
<evidence type="ECO:0000313" key="2">
    <source>
        <dbReference type="EMBL" id="SJZ95415.1"/>
    </source>
</evidence>
<dbReference type="OrthoDB" id="3199616at2"/>